<evidence type="ECO:0000256" key="7">
    <source>
        <dbReference type="SAM" id="Phobius"/>
    </source>
</evidence>
<dbReference type="EMBL" id="NVVJ01000011">
    <property type="protein sequence ID" value="PCJ26372.1"/>
    <property type="molecule type" value="Genomic_DNA"/>
</dbReference>
<feature type="transmembrane region" description="Helical" evidence="7">
    <location>
        <begin position="302"/>
        <end position="320"/>
    </location>
</feature>
<feature type="domain" description="Major facilitator superfamily (MFS) profile" evidence="8">
    <location>
        <begin position="26"/>
        <end position="448"/>
    </location>
</feature>
<dbReference type="Pfam" id="PF00083">
    <property type="entry name" value="Sugar_tr"/>
    <property type="match status" value="1"/>
</dbReference>
<feature type="transmembrane region" description="Helical" evidence="7">
    <location>
        <begin position="422"/>
        <end position="443"/>
    </location>
</feature>
<dbReference type="PROSITE" id="PS50850">
    <property type="entry name" value="MFS"/>
    <property type="match status" value="1"/>
</dbReference>
<dbReference type="FunFam" id="1.20.1250.20:FF:000001">
    <property type="entry name" value="Dicarboxylate MFS transporter"/>
    <property type="match status" value="1"/>
</dbReference>
<dbReference type="SUPFAM" id="SSF103473">
    <property type="entry name" value="MFS general substrate transporter"/>
    <property type="match status" value="1"/>
</dbReference>
<dbReference type="InterPro" id="IPR036259">
    <property type="entry name" value="MFS_trans_sf"/>
</dbReference>
<feature type="transmembrane region" description="Helical" evidence="7">
    <location>
        <begin position="133"/>
        <end position="153"/>
    </location>
</feature>
<evidence type="ECO:0000313" key="9">
    <source>
        <dbReference type="EMBL" id="PCJ26372.1"/>
    </source>
</evidence>
<evidence type="ECO:0000256" key="5">
    <source>
        <dbReference type="ARBA" id="ARBA00022989"/>
    </source>
</evidence>
<evidence type="ECO:0000313" key="10">
    <source>
        <dbReference type="Proteomes" id="UP000218327"/>
    </source>
</evidence>
<dbReference type="InterPro" id="IPR020846">
    <property type="entry name" value="MFS_dom"/>
</dbReference>
<dbReference type="PANTHER" id="PTHR43045">
    <property type="entry name" value="SHIKIMATE TRANSPORTER"/>
    <property type="match status" value="1"/>
</dbReference>
<proteinExistence type="predicted"/>
<dbReference type="PANTHER" id="PTHR43045:SF1">
    <property type="entry name" value="SHIKIMATE TRANSPORTER"/>
    <property type="match status" value="1"/>
</dbReference>
<feature type="transmembrane region" description="Helical" evidence="7">
    <location>
        <begin position="165"/>
        <end position="187"/>
    </location>
</feature>
<feature type="transmembrane region" description="Helical" evidence="7">
    <location>
        <begin position="64"/>
        <end position="87"/>
    </location>
</feature>
<evidence type="ECO:0000256" key="1">
    <source>
        <dbReference type="ARBA" id="ARBA00004651"/>
    </source>
</evidence>
<keyword evidence="3" id="KW-1003">Cell membrane</keyword>
<gene>
    <name evidence="9" type="ORF">COA96_05045</name>
</gene>
<evidence type="ECO:0000259" key="8">
    <source>
        <dbReference type="PROSITE" id="PS50850"/>
    </source>
</evidence>
<keyword evidence="2" id="KW-0813">Transport</keyword>
<feature type="transmembrane region" description="Helical" evidence="7">
    <location>
        <begin position="26"/>
        <end position="52"/>
    </location>
</feature>
<keyword evidence="4 7" id="KW-0812">Transmembrane</keyword>
<comment type="subcellular location">
    <subcellularLocation>
        <location evidence="1">Cell membrane</location>
        <topology evidence="1">Multi-pass membrane protein</topology>
    </subcellularLocation>
</comment>
<evidence type="ECO:0000256" key="3">
    <source>
        <dbReference type="ARBA" id="ARBA00022475"/>
    </source>
</evidence>
<feature type="transmembrane region" description="Helical" evidence="7">
    <location>
        <begin position="356"/>
        <end position="375"/>
    </location>
</feature>
<dbReference type="Gene3D" id="1.20.1250.20">
    <property type="entry name" value="MFS general substrate transporter like domains"/>
    <property type="match status" value="2"/>
</dbReference>
<evidence type="ECO:0000256" key="2">
    <source>
        <dbReference type="ARBA" id="ARBA00022448"/>
    </source>
</evidence>
<dbReference type="GO" id="GO:0022857">
    <property type="term" value="F:transmembrane transporter activity"/>
    <property type="evidence" value="ECO:0007669"/>
    <property type="project" value="InterPro"/>
</dbReference>
<accession>A0A2A5B4E6</accession>
<feature type="transmembrane region" description="Helical" evidence="7">
    <location>
        <begin position="199"/>
        <end position="220"/>
    </location>
</feature>
<organism evidence="9 10">
    <name type="scientific">SAR86 cluster bacterium</name>
    <dbReference type="NCBI Taxonomy" id="2030880"/>
    <lineage>
        <taxon>Bacteria</taxon>
        <taxon>Pseudomonadati</taxon>
        <taxon>Pseudomonadota</taxon>
        <taxon>Gammaproteobacteria</taxon>
        <taxon>SAR86 cluster</taxon>
    </lineage>
</organism>
<dbReference type="Proteomes" id="UP000218327">
    <property type="component" value="Unassembled WGS sequence"/>
</dbReference>
<dbReference type="InterPro" id="IPR005828">
    <property type="entry name" value="MFS_sugar_transport-like"/>
</dbReference>
<dbReference type="AlphaFoldDB" id="A0A2A5B4E6"/>
<feature type="transmembrane region" description="Helical" evidence="7">
    <location>
        <begin position="396"/>
        <end position="416"/>
    </location>
</feature>
<feature type="transmembrane region" description="Helical" evidence="7">
    <location>
        <begin position="99"/>
        <end position="127"/>
    </location>
</feature>
<dbReference type="CDD" id="cd17369">
    <property type="entry name" value="MFS_ShiA_like"/>
    <property type="match status" value="1"/>
</dbReference>
<feature type="transmembrane region" description="Helical" evidence="7">
    <location>
        <begin position="264"/>
        <end position="290"/>
    </location>
</feature>
<name>A0A2A5B4E6_9GAMM</name>
<comment type="caution">
    <text evidence="9">The sequence shown here is derived from an EMBL/GenBank/DDBJ whole genome shotgun (WGS) entry which is preliminary data.</text>
</comment>
<keyword evidence="6 7" id="KW-0472">Membrane</keyword>
<dbReference type="GO" id="GO:0005886">
    <property type="term" value="C:plasma membrane"/>
    <property type="evidence" value="ECO:0007669"/>
    <property type="project" value="UniProtKB-SubCell"/>
</dbReference>
<keyword evidence="5 7" id="KW-1133">Transmembrane helix</keyword>
<evidence type="ECO:0000256" key="6">
    <source>
        <dbReference type="ARBA" id="ARBA00023136"/>
    </source>
</evidence>
<feature type="transmembrane region" description="Helical" evidence="7">
    <location>
        <begin position="332"/>
        <end position="350"/>
    </location>
</feature>
<reference evidence="10" key="1">
    <citation type="submission" date="2017-08" db="EMBL/GenBank/DDBJ databases">
        <title>A dynamic microbial community with high functional redundancy inhabits the cold, oxic subseafloor aquifer.</title>
        <authorList>
            <person name="Tully B.J."/>
            <person name="Wheat C.G."/>
            <person name="Glazer B.T."/>
            <person name="Huber J.A."/>
        </authorList>
    </citation>
    <scope>NUCLEOTIDE SEQUENCE [LARGE SCALE GENOMIC DNA]</scope>
</reference>
<sequence>MTTDMNSSPDADSVEGAHQKSNMRKVALTALAGASIEWYDFFLYATAAALVFPTVFFPDSTPTVGLILSFATFAFGFIARPLGGIIFGHYGDRIGRKRVLVIALAMMGIASTLIGLLPTFATIGIAAPILLSVLRFTQGLAIGGQWGGAMLLVTESAPADKRGYYGAFAQAGAPVGVILANIAFIIISATVSEDAFMQWGWRIPFISSILLIGISMYVQLHMEDTDAFKELQALKEAKDAASPEAAPVRRSPVLEALAKYPKRIALAAGAFLSIQVTFYILIGFVLAYGGDPNGAAMSRDNMLLAILIASVFQVIAQFLAAMYSDTHGRRGVFMLGAILTGAWAFALFPLIDTGSFWMIVLGISGGLIFLGMMYGPQAAFFTELFSTEVRYSGASLGYQIGAIIGGAFAPAIATILWVEYDIIWVSVYIAFASVLSLISVSMLTETFKTNLHDVK</sequence>
<evidence type="ECO:0000256" key="4">
    <source>
        <dbReference type="ARBA" id="ARBA00022692"/>
    </source>
</evidence>
<protein>
    <submittedName>
        <fullName evidence="9">MFS transporter</fullName>
    </submittedName>
</protein>